<evidence type="ECO:0000256" key="7">
    <source>
        <dbReference type="RuleBase" id="RU003879"/>
    </source>
</evidence>
<evidence type="ECO:0000313" key="10">
    <source>
        <dbReference type="Proteomes" id="UP000320176"/>
    </source>
</evidence>
<dbReference type="GO" id="GO:0005886">
    <property type="term" value="C:plasma membrane"/>
    <property type="evidence" value="ECO:0007669"/>
    <property type="project" value="UniProtKB-SubCell"/>
</dbReference>
<keyword evidence="4 7" id="KW-0812">Transmembrane</keyword>
<feature type="transmembrane region" description="Helical" evidence="8">
    <location>
        <begin position="12"/>
        <end position="31"/>
    </location>
</feature>
<keyword evidence="3" id="KW-1003">Cell membrane</keyword>
<keyword evidence="5 8" id="KW-1133">Transmembrane helix</keyword>
<comment type="caution">
    <text evidence="9">The sequence shown here is derived from an EMBL/GenBank/DDBJ whole genome shotgun (WGS) entry which is preliminary data.</text>
</comment>
<dbReference type="EMBL" id="SJPN01000003">
    <property type="protein sequence ID" value="TWU04848.1"/>
    <property type="molecule type" value="Genomic_DNA"/>
</dbReference>
<dbReference type="PANTHER" id="PTHR30558:SF3">
    <property type="entry name" value="BIOPOLYMER TRANSPORT PROTEIN EXBD-RELATED"/>
    <property type="match status" value="1"/>
</dbReference>
<name>A0A5C6AYU8_9BACT</name>
<evidence type="ECO:0000256" key="5">
    <source>
        <dbReference type="ARBA" id="ARBA00022989"/>
    </source>
</evidence>
<gene>
    <name evidence="9" type="ORF">Pla52n_28930</name>
</gene>
<dbReference type="OrthoDB" id="9793581at2"/>
<dbReference type="Proteomes" id="UP000320176">
    <property type="component" value="Unassembled WGS sequence"/>
</dbReference>
<keyword evidence="10" id="KW-1185">Reference proteome</keyword>
<dbReference type="AlphaFoldDB" id="A0A5C6AYU8"/>
<dbReference type="RefSeq" id="WP_146520192.1">
    <property type="nucleotide sequence ID" value="NZ_CP151726.1"/>
</dbReference>
<dbReference type="GO" id="GO:0022857">
    <property type="term" value="F:transmembrane transporter activity"/>
    <property type="evidence" value="ECO:0007669"/>
    <property type="project" value="InterPro"/>
</dbReference>
<evidence type="ECO:0000256" key="3">
    <source>
        <dbReference type="ARBA" id="ARBA00022475"/>
    </source>
</evidence>
<keyword evidence="7" id="KW-0653">Protein transport</keyword>
<comment type="similarity">
    <text evidence="2 7">Belongs to the ExbD/TolR family.</text>
</comment>
<dbReference type="Pfam" id="PF02472">
    <property type="entry name" value="ExbD"/>
    <property type="match status" value="1"/>
</dbReference>
<dbReference type="GO" id="GO:0015031">
    <property type="term" value="P:protein transport"/>
    <property type="evidence" value="ECO:0007669"/>
    <property type="project" value="UniProtKB-KW"/>
</dbReference>
<evidence type="ECO:0000256" key="1">
    <source>
        <dbReference type="ARBA" id="ARBA00004162"/>
    </source>
</evidence>
<evidence type="ECO:0000256" key="4">
    <source>
        <dbReference type="ARBA" id="ARBA00022692"/>
    </source>
</evidence>
<proteinExistence type="inferred from homology"/>
<reference evidence="9 10" key="1">
    <citation type="submission" date="2019-02" db="EMBL/GenBank/DDBJ databases">
        <title>Deep-cultivation of Planctomycetes and their phenomic and genomic characterization uncovers novel biology.</title>
        <authorList>
            <person name="Wiegand S."/>
            <person name="Jogler M."/>
            <person name="Boedeker C."/>
            <person name="Pinto D."/>
            <person name="Vollmers J."/>
            <person name="Rivas-Marin E."/>
            <person name="Kohn T."/>
            <person name="Peeters S.H."/>
            <person name="Heuer A."/>
            <person name="Rast P."/>
            <person name="Oberbeckmann S."/>
            <person name="Bunk B."/>
            <person name="Jeske O."/>
            <person name="Meyerdierks A."/>
            <person name="Storesund J.E."/>
            <person name="Kallscheuer N."/>
            <person name="Luecker S."/>
            <person name="Lage O.M."/>
            <person name="Pohl T."/>
            <person name="Merkel B.J."/>
            <person name="Hornburger P."/>
            <person name="Mueller R.-W."/>
            <person name="Bruemmer F."/>
            <person name="Labrenz M."/>
            <person name="Spormann A.M."/>
            <person name="Op Den Camp H."/>
            <person name="Overmann J."/>
            <person name="Amann R."/>
            <person name="Jetten M.S.M."/>
            <person name="Mascher T."/>
            <person name="Medema M.H."/>
            <person name="Devos D.P."/>
            <person name="Kaster A.-K."/>
            <person name="Ovreas L."/>
            <person name="Rohde M."/>
            <person name="Galperin M.Y."/>
            <person name="Jogler C."/>
        </authorList>
    </citation>
    <scope>NUCLEOTIDE SEQUENCE [LARGE SCALE GENOMIC DNA]</scope>
    <source>
        <strain evidence="9 10">Pla52n</strain>
    </source>
</reference>
<keyword evidence="7" id="KW-0813">Transport</keyword>
<evidence type="ECO:0000313" key="9">
    <source>
        <dbReference type="EMBL" id="TWU04848.1"/>
    </source>
</evidence>
<organism evidence="9 10">
    <name type="scientific">Stieleria varia</name>
    <dbReference type="NCBI Taxonomy" id="2528005"/>
    <lineage>
        <taxon>Bacteria</taxon>
        <taxon>Pseudomonadati</taxon>
        <taxon>Planctomycetota</taxon>
        <taxon>Planctomycetia</taxon>
        <taxon>Pirellulales</taxon>
        <taxon>Pirellulaceae</taxon>
        <taxon>Stieleria</taxon>
    </lineage>
</organism>
<comment type="subcellular location">
    <subcellularLocation>
        <location evidence="1">Cell membrane</location>
        <topology evidence="1">Single-pass membrane protein</topology>
    </subcellularLocation>
    <subcellularLocation>
        <location evidence="7">Cell membrane</location>
        <topology evidence="7">Single-pass type II membrane protein</topology>
    </subcellularLocation>
</comment>
<evidence type="ECO:0000256" key="2">
    <source>
        <dbReference type="ARBA" id="ARBA00005811"/>
    </source>
</evidence>
<evidence type="ECO:0000256" key="8">
    <source>
        <dbReference type="SAM" id="Phobius"/>
    </source>
</evidence>
<protein>
    <submittedName>
        <fullName evidence="9">Biopolymer transport protein ExbD</fullName>
    </submittedName>
</protein>
<evidence type="ECO:0000256" key="6">
    <source>
        <dbReference type="ARBA" id="ARBA00023136"/>
    </source>
</evidence>
<dbReference type="Gene3D" id="3.30.420.270">
    <property type="match status" value="1"/>
</dbReference>
<keyword evidence="6 8" id="KW-0472">Membrane</keyword>
<dbReference type="InterPro" id="IPR003400">
    <property type="entry name" value="ExbD"/>
</dbReference>
<accession>A0A5C6AYU8</accession>
<dbReference type="PANTHER" id="PTHR30558">
    <property type="entry name" value="EXBD MEMBRANE COMPONENT OF PMF-DRIVEN MACROMOLECULE IMPORT SYSTEM"/>
    <property type="match status" value="1"/>
</dbReference>
<sequence length="142" mass="15496">MSTRHRSSEEISINLTPMIDVVFLLVIFFMVGTKFSESESRIDVTVPSVGQMQSLAREPDERVVEVTREGEITLDGQLVTMEQLAATLQQQHAAYPGLKVAVRGDGASSFQQVAEVLHVVRSTGVEKLGLAARVEPGGGMRR</sequence>